<gene>
    <name evidence="1" type="ORF">METZ01_LOCUS393450</name>
</gene>
<organism evidence="1">
    <name type="scientific">marine metagenome</name>
    <dbReference type="NCBI Taxonomy" id="408172"/>
    <lineage>
        <taxon>unclassified sequences</taxon>
        <taxon>metagenomes</taxon>
        <taxon>ecological metagenomes</taxon>
    </lineage>
</organism>
<protein>
    <submittedName>
        <fullName evidence="1">Uncharacterized protein</fullName>
    </submittedName>
</protein>
<feature type="non-terminal residue" evidence="1">
    <location>
        <position position="1"/>
    </location>
</feature>
<dbReference type="EMBL" id="UINC01148611">
    <property type="protein sequence ID" value="SVD40596.1"/>
    <property type="molecule type" value="Genomic_DNA"/>
</dbReference>
<name>A0A382V218_9ZZZZ</name>
<evidence type="ECO:0000313" key="1">
    <source>
        <dbReference type="EMBL" id="SVD40596.1"/>
    </source>
</evidence>
<accession>A0A382V218</accession>
<reference evidence="1" key="1">
    <citation type="submission" date="2018-05" db="EMBL/GenBank/DDBJ databases">
        <authorList>
            <person name="Lanie J.A."/>
            <person name="Ng W.-L."/>
            <person name="Kazmierczak K.M."/>
            <person name="Andrzejewski T.M."/>
            <person name="Davidsen T.M."/>
            <person name="Wayne K.J."/>
            <person name="Tettelin H."/>
            <person name="Glass J.I."/>
            <person name="Rusch D."/>
            <person name="Podicherti R."/>
            <person name="Tsui H.-C.T."/>
            <person name="Winkler M.E."/>
        </authorList>
    </citation>
    <scope>NUCLEOTIDE SEQUENCE</scope>
</reference>
<dbReference type="AlphaFoldDB" id="A0A382V218"/>
<feature type="non-terminal residue" evidence="1">
    <location>
        <position position="197"/>
    </location>
</feature>
<proteinExistence type="predicted"/>
<sequence>VTDISINKPKLTSLDLFLDVNMPHIDHCIEQLRKEIGLRQNSQIKALKLLLCNLYIQQDKEIMLSRKKQSLGTSKYNPLGIGYRGIISALDGLHQHNWIHQIIGTPGETLTTMRVTPKLRQWFIDAGWSEEAIDVRSGQFITLRKNKKVNGRRVYIDYQDTAYSNWLRKELEKYNELLNNSHIFLEGLNGEEDKVFK</sequence>